<feature type="non-terminal residue" evidence="1">
    <location>
        <position position="1"/>
    </location>
</feature>
<evidence type="ECO:0000313" key="2">
    <source>
        <dbReference type="Proteomes" id="UP000428333"/>
    </source>
</evidence>
<organism evidence="1 2">
    <name type="scientific">Rhododendron williamsianum</name>
    <dbReference type="NCBI Taxonomy" id="262921"/>
    <lineage>
        <taxon>Eukaryota</taxon>
        <taxon>Viridiplantae</taxon>
        <taxon>Streptophyta</taxon>
        <taxon>Embryophyta</taxon>
        <taxon>Tracheophyta</taxon>
        <taxon>Spermatophyta</taxon>
        <taxon>Magnoliopsida</taxon>
        <taxon>eudicotyledons</taxon>
        <taxon>Gunneridae</taxon>
        <taxon>Pentapetalae</taxon>
        <taxon>asterids</taxon>
        <taxon>Ericales</taxon>
        <taxon>Ericaceae</taxon>
        <taxon>Ericoideae</taxon>
        <taxon>Rhodoreae</taxon>
        <taxon>Rhododendron</taxon>
    </lineage>
</organism>
<name>A0A6A4KI26_9ERIC</name>
<sequence>MVWKVKVFSCVVSAANLSVLIVDAGKSLSLHYRKEPKLLGRAFLFHSFGPESKESNLPHPSVELLCSPDSYVQPRLLESGRRLWKESIDQDIDSTRDGTSNFDYCKFVRLFHDLYPLKDDLHKVEISLFLLARWRIIISKGKTLDAAYYCGFNFAVIFRLVVHSVSPLALEVITSQERQYVIFRPVVHSVSPLALEMITSQERQYGTLQKNLHLFPSGNIDTTAFGEAKSITGVDTTNLASSRLQAIAGSLAVRGGLSSAVEGLNTVAAGHRNRTTAPQVAEAGLEVG</sequence>
<protein>
    <submittedName>
        <fullName evidence="1">Uncharacterized protein</fullName>
    </submittedName>
</protein>
<reference evidence="1 2" key="1">
    <citation type="journal article" date="2019" name="Genome Biol. Evol.">
        <title>The Rhododendron genome and chromosomal organization provide insight into shared whole-genome duplications across the heath family (Ericaceae).</title>
        <authorList>
            <person name="Soza V.L."/>
            <person name="Lindsley D."/>
            <person name="Waalkes A."/>
            <person name="Ramage E."/>
            <person name="Patwardhan R.P."/>
            <person name="Burton J.N."/>
            <person name="Adey A."/>
            <person name="Kumar A."/>
            <person name="Qiu R."/>
            <person name="Shendure J."/>
            <person name="Hall B."/>
        </authorList>
    </citation>
    <scope>NUCLEOTIDE SEQUENCE [LARGE SCALE GENOMIC DNA]</scope>
    <source>
        <strain evidence="1">RSF 1966-606</strain>
    </source>
</reference>
<dbReference type="AlphaFoldDB" id="A0A6A4KI26"/>
<gene>
    <name evidence="1" type="ORF">C3L33_20557</name>
</gene>
<accession>A0A6A4KI26</accession>
<dbReference type="Proteomes" id="UP000428333">
    <property type="component" value="Linkage Group LG12"/>
</dbReference>
<keyword evidence="2" id="KW-1185">Reference proteome</keyword>
<comment type="caution">
    <text evidence="1">The sequence shown here is derived from an EMBL/GenBank/DDBJ whole genome shotgun (WGS) entry which is preliminary data.</text>
</comment>
<evidence type="ECO:0000313" key="1">
    <source>
        <dbReference type="EMBL" id="KAE9447533.1"/>
    </source>
</evidence>
<proteinExistence type="predicted"/>
<dbReference type="EMBL" id="QEFC01003507">
    <property type="protein sequence ID" value="KAE9447533.1"/>
    <property type="molecule type" value="Genomic_DNA"/>
</dbReference>